<dbReference type="Pfam" id="PF00083">
    <property type="entry name" value="Sugar_tr"/>
    <property type="match status" value="1"/>
</dbReference>
<dbReference type="InterPro" id="IPR005829">
    <property type="entry name" value="Sugar_transporter_CS"/>
</dbReference>
<protein>
    <recommendedName>
        <fullName evidence="10">Major facilitator superfamily (MFS) profile domain-containing protein</fullName>
    </recommendedName>
</protein>
<dbReference type="InterPro" id="IPR020846">
    <property type="entry name" value="MFS_dom"/>
</dbReference>
<feature type="transmembrane region" description="Helical" evidence="9">
    <location>
        <begin position="169"/>
        <end position="189"/>
    </location>
</feature>
<dbReference type="PANTHER" id="PTHR48021">
    <property type="match status" value="1"/>
</dbReference>
<feature type="transmembrane region" description="Helical" evidence="9">
    <location>
        <begin position="418"/>
        <end position="436"/>
    </location>
</feature>
<keyword evidence="3" id="KW-1003">Cell membrane</keyword>
<organism evidence="11 12">
    <name type="scientific">Henosepilachna vigintioctopunctata</name>
    <dbReference type="NCBI Taxonomy" id="420089"/>
    <lineage>
        <taxon>Eukaryota</taxon>
        <taxon>Metazoa</taxon>
        <taxon>Ecdysozoa</taxon>
        <taxon>Arthropoda</taxon>
        <taxon>Hexapoda</taxon>
        <taxon>Insecta</taxon>
        <taxon>Pterygota</taxon>
        <taxon>Neoptera</taxon>
        <taxon>Endopterygota</taxon>
        <taxon>Coleoptera</taxon>
        <taxon>Polyphaga</taxon>
        <taxon>Cucujiformia</taxon>
        <taxon>Coccinelloidea</taxon>
        <taxon>Coccinellidae</taxon>
        <taxon>Epilachninae</taxon>
        <taxon>Epilachnini</taxon>
        <taxon>Henosepilachna</taxon>
    </lineage>
</organism>
<feature type="transmembrane region" description="Helical" evidence="9">
    <location>
        <begin position="350"/>
        <end position="373"/>
    </location>
</feature>
<evidence type="ECO:0000256" key="2">
    <source>
        <dbReference type="ARBA" id="ARBA00022448"/>
    </source>
</evidence>
<name>A0AAW1U922_9CUCU</name>
<feature type="transmembrane region" description="Helical" evidence="9">
    <location>
        <begin position="316"/>
        <end position="338"/>
    </location>
</feature>
<feature type="transmembrane region" description="Helical" evidence="9">
    <location>
        <begin position="385"/>
        <end position="406"/>
    </location>
</feature>
<gene>
    <name evidence="11" type="ORF">WA026_009619</name>
</gene>
<dbReference type="SUPFAM" id="SSF103473">
    <property type="entry name" value="MFS general substrate transporter"/>
    <property type="match status" value="1"/>
</dbReference>
<dbReference type="Gene3D" id="1.20.1250.20">
    <property type="entry name" value="MFS general substrate transporter like domains"/>
    <property type="match status" value="1"/>
</dbReference>
<feature type="transmembrane region" description="Helical" evidence="9">
    <location>
        <begin position="88"/>
        <end position="106"/>
    </location>
</feature>
<evidence type="ECO:0000256" key="5">
    <source>
        <dbReference type="ARBA" id="ARBA00022692"/>
    </source>
</evidence>
<keyword evidence="7 9" id="KW-0472">Membrane</keyword>
<dbReference type="PROSITE" id="PS50850">
    <property type="entry name" value="MFS"/>
    <property type="match status" value="1"/>
</dbReference>
<accession>A0AAW1U922</accession>
<dbReference type="PANTHER" id="PTHR48021:SF46">
    <property type="entry name" value="MAJOR FACILITATOR SUPERFAMILY (MFS) PROFILE DOMAIN-CONTAINING PROTEIN"/>
    <property type="match status" value="1"/>
</dbReference>
<sequence>MIKKILSIFEGCGPQLLAVLAGTINAVSDGMQFGWSSPSLPILSSPDSPVPITANDAVWLESLYMLGGLIGMPFSIFFVDFVGRKRTVLMSSVVGICGWILIGIESSIYHLFIGRFLLGITADIAFNASPMYIAEIAHQKIRGFLAGIIYLMMLLGIVIIYSIGPMISIRASAITGGSLLLIQLIIFPFMPESPYYLIYVNKPDEAKRALEKLRVEKDVSKELLEIESAVERQKTERGKPQDLFTVQSNRKGCSIVMLLNSTQHFVGITILIMNVQNVLESAGVENASNSAIVFSVLMLFAATVATCIVDMYGRKILLVLSGIVTSICLFIIAIYFNLKNSDVDLTGLTWIPMVTVMVYAVSFKLGLGIVPIVMTAELFPARVRAWGMAVSDMVYVLASTLSIYAYDWLKSYGMHYPFYVFGVWCIASTTLISLFVPETTGKSLEEIQMILKK</sequence>
<dbReference type="Proteomes" id="UP001431783">
    <property type="component" value="Unassembled WGS sequence"/>
</dbReference>
<feature type="transmembrane region" description="Helical" evidence="9">
    <location>
        <begin position="255"/>
        <end position="275"/>
    </location>
</feature>
<feature type="transmembrane region" description="Helical" evidence="9">
    <location>
        <begin position="112"/>
        <end position="132"/>
    </location>
</feature>
<proteinExistence type="predicted"/>
<dbReference type="InterPro" id="IPR050549">
    <property type="entry name" value="MFS_Trehalose_Transporter"/>
</dbReference>
<evidence type="ECO:0000313" key="11">
    <source>
        <dbReference type="EMBL" id="KAK9875834.1"/>
    </source>
</evidence>
<feature type="transmembrane region" description="Helical" evidence="9">
    <location>
        <begin position="287"/>
        <end position="309"/>
    </location>
</feature>
<dbReference type="AlphaFoldDB" id="A0AAW1U922"/>
<keyword evidence="12" id="KW-1185">Reference proteome</keyword>
<keyword evidence="8" id="KW-0325">Glycoprotein</keyword>
<dbReference type="PRINTS" id="PR00171">
    <property type="entry name" value="SUGRTRNSPORT"/>
</dbReference>
<keyword evidence="6 9" id="KW-1133">Transmembrane helix</keyword>
<dbReference type="EMBL" id="JARQZJ010000034">
    <property type="protein sequence ID" value="KAK9875834.1"/>
    <property type="molecule type" value="Genomic_DNA"/>
</dbReference>
<keyword evidence="2" id="KW-0813">Transport</keyword>
<dbReference type="InterPro" id="IPR005828">
    <property type="entry name" value="MFS_sugar_transport-like"/>
</dbReference>
<reference evidence="11 12" key="1">
    <citation type="submission" date="2023-03" db="EMBL/GenBank/DDBJ databases">
        <title>Genome insight into feeding habits of ladybird beetles.</title>
        <authorList>
            <person name="Li H.-S."/>
            <person name="Huang Y.-H."/>
            <person name="Pang H."/>
        </authorList>
    </citation>
    <scope>NUCLEOTIDE SEQUENCE [LARGE SCALE GENOMIC DNA]</scope>
    <source>
        <strain evidence="11">SYSU_2023b</strain>
        <tissue evidence="11">Whole body</tissue>
    </source>
</reference>
<comment type="caution">
    <text evidence="11">The sequence shown here is derived from an EMBL/GenBank/DDBJ whole genome shotgun (WGS) entry which is preliminary data.</text>
</comment>
<feature type="transmembrane region" description="Helical" evidence="9">
    <location>
        <begin position="144"/>
        <end position="163"/>
    </location>
</feature>
<evidence type="ECO:0000256" key="1">
    <source>
        <dbReference type="ARBA" id="ARBA00004651"/>
    </source>
</evidence>
<comment type="subcellular location">
    <subcellularLocation>
        <location evidence="1">Cell membrane</location>
        <topology evidence="1">Multi-pass membrane protein</topology>
    </subcellularLocation>
</comment>
<keyword evidence="4" id="KW-0762">Sugar transport</keyword>
<dbReference type="PROSITE" id="PS00216">
    <property type="entry name" value="SUGAR_TRANSPORT_1"/>
    <property type="match status" value="1"/>
</dbReference>
<evidence type="ECO:0000256" key="6">
    <source>
        <dbReference type="ARBA" id="ARBA00022989"/>
    </source>
</evidence>
<evidence type="ECO:0000256" key="7">
    <source>
        <dbReference type="ARBA" id="ARBA00023136"/>
    </source>
</evidence>
<evidence type="ECO:0000256" key="3">
    <source>
        <dbReference type="ARBA" id="ARBA00022475"/>
    </source>
</evidence>
<dbReference type="InterPro" id="IPR036259">
    <property type="entry name" value="MFS_trans_sf"/>
</dbReference>
<evidence type="ECO:0000256" key="9">
    <source>
        <dbReference type="SAM" id="Phobius"/>
    </source>
</evidence>
<keyword evidence="5 9" id="KW-0812">Transmembrane</keyword>
<evidence type="ECO:0000313" key="12">
    <source>
        <dbReference type="Proteomes" id="UP001431783"/>
    </source>
</evidence>
<dbReference type="GO" id="GO:0022857">
    <property type="term" value="F:transmembrane transporter activity"/>
    <property type="evidence" value="ECO:0007669"/>
    <property type="project" value="InterPro"/>
</dbReference>
<feature type="transmembrane region" description="Helical" evidence="9">
    <location>
        <begin position="63"/>
        <end position="81"/>
    </location>
</feature>
<dbReference type="InterPro" id="IPR003663">
    <property type="entry name" value="Sugar/inositol_transpt"/>
</dbReference>
<dbReference type="FunFam" id="1.20.1250.20:FF:000218">
    <property type="entry name" value="facilitated trehalose transporter Tret1"/>
    <property type="match status" value="1"/>
</dbReference>
<dbReference type="GO" id="GO:0005886">
    <property type="term" value="C:plasma membrane"/>
    <property type="evidence" value="ECO:0007669"/>
    <property type="project" value="UniProtKB-SubCell"/>
</dbReference>
<feature type="domain" description="Major facilitator superfamily (MFS) profile" evidence="10">
    <location>
        <begin position="14"/>
        <end position="440"/>
    </location>
</feature>
<evidence type="ECO:0000256" key="4">
    <source>
        <dbReference type="ARBA" id="ARBA00022597"/>
    </source>
</evidence>
<evidence type="ECO:0000256" key="8">
    <source>
        <dbReference type="ARBA" id="ARBA00023180"/>
    </source>
</evidence>
<evidence type="ECO:0000259" key="10">
    <source>
        <dbReference type="PROSITE" id="PS50850"/>
    </source>
</evidence>